<evidence type="ECO:0000313" key="3">
    <source>
        <dbReference type="Proteomes" id="UP000479000"/>
    </source>
</evidence>
<dbReference type="PANTHER" id="PTHR24637">
    <property type="entry name" value="COLLAGEN"/>
    <property type="match status" value="1"/>
</dbReference>
<feature type="compositionally biased region" description="Basic and acidic residues" evidence="1">
    <location>
        <begin position="649"/>
        <end position="665"/>
    </location>
</feature>
<dbReference type="Proteomes" id="UP000479000">
    <property type="component" value="Unassembled WGS sequence"/>
</dbReference>
<reference evidence="2 3" key="1">
    <citation type="submission" date="2020-02" db="EMBL/GenBank/DDBJ databases">
        <authorList>
            <person name="Ferguson B K."/>
        </authorList>
    </citation>
    <scope>NUCLEOTIDE SEQUENCE [LARGE SCALE GENOMIC DNA]</scope>
</reference>
<gene>
    <name evidence="2" type="ORF">NTEN_LOCUS24350</name>
</gene>
<accession>A0A6H5HSY9</accession>
<feature type="compositionally biased region" description="Polar residues" evidence="1">
    <location>
        <begin position="372"/>
        <end position="388"/>
    </location>
</feature>
<dbReference type="AlphaFoldDB" id="A0A6H5HSY9"/>
<feature type="compositionally biased region" description="Basic and acidic residues" evidence="1">
    <location>
        <begin position="238"/>
        <end position="251"/>
    </location>
</feature>
<dbReference type="InterPro" id="IPR008160">
    <property type="entry name" value="Collagen"/>
</dbReference>
<feature type="compositionally biased region" description="Polar residues" evidence="1">
    <location>
        <begin position="573"/>
        <end position="585"/>
    </location>
</feature>
<dbReference type="EMBL" id="CADCXU010035815">
    <property type="protein sequence ID" value="CAB0020814.1"/>
    <property type="molecule type" value="Genomic_DNA"/>
</dbReference>
<sequence length="665" mass="71178">MLMWDRLNILRCLKASPPRSIEFKNKIDCIFQYPGRILSCKRSFSISSPPRERTGPASTAGGSFVLISIVQVTRLEQVGLDKRRHERAEGPVVTNNTGQGMKGHDDRPHQNACVGCSNPFTCDCKGIVGPPGAVGYPGFPGAQGVPGEDGPPGRPGPRGEKGRLGDYGDIGPRGVRGLLGSEGPVGPVGLDGCNGTDGAKGPRGMDGPPGDYGFPGRQGLIGMKGDPGENGVNSPGIRGDRGEPGQPGDDARTLQRIISPHPPMTLCFQAMLTKHSTKIYHFTICRIHKISRPPSRISSGYGSSRSQKIARPARKFLTVRPLGSKPRNWPQFRSLRLAKAKNTPPVPAPRQFFPRSPITHHSYQNVPPPKNTEISKTTGDTADESANNSEKKPEIAESSKETSNSSKEKEAATPVAEKAQQTTIQSTLYAQVPSIPMPVVPSTSSNYSILQSRPSLSPALLGPKPYPMALSVTSLVTPTSSTTPTTTIDTKRYPVSRTPSITSYPVRTPKPVLTYSTHTVTTPLVKRPSNASISAQLLARFAPGTSASPSTVKESPPSYSRASTLILARKPQRTSLASKSATSSPQKDEPTPSSPRLIKPTTLPMTPLVHPKPLRSDSVKESGSPIVALLTPTASSSLKRRNSTVEVPILERRSQSDTEEPKVCK</sequence>
<dbReference type="OrthoDB" id="10071882at2759"/>
<feature type="region of interest" description="Disordered" evidence="1">
    <location>
        <begin position="137"/>
        <end position="169"/>
    </location>
</feature>
<feature type="region of interest" description="Disordered" evidence="1">
    <location>
        <begin position="544"/>
        <end position="665"/>
    </location>
</feature>
<proteinExistence type="predicted"/>
<evidence type="ECO:0008006" key="4">
    <source>
        <dbReference type="Google" id="ProtNLM"/>
    </source>
</evidence>
<feature type="region of interest" description="Disordered" evidence="1">
    <location>
        <begin position="340"/>
        <end position="420"/>
    </location>
</feature>
<evidence type="ECO:0000313" key="2">
    <source>
        <dbReference type="EMBL" id="CAB0020814.1"/>
    </source>
</evidence>
<evidence type="ECO:0000256" key="1">
    <source>
        <dbReference type="SAM" id="MobiDB-lite"/>
    </source>
</evidence>
<feature type="compositionally biased region" description="Polar residues" evidence="1">
    <location>
        <begin position="545"/>
        <end position="563"/>
    </location>
</feature>
<protein>
    <recommendedName>
        <fullName evidence="4">Collagen IV NC1 domain-containing protein</fullName>
    </recommendedName>
</protein>
<feature type="compositionally biased region" description="Basic and acidic residues" evidence="1">
    <location>
        <begin position="389"/>
        <end position="411"/>
    </location>
</feature>
<dbReference type="Pfam" id="PF01391">
    <property type="entry name" value="Collagen"/>
    <property type="match status" value="2"/>
</dbReference>
<organism evidence="2 3">
    <name type="scientific">Nesidiocoris tenuis</name>
    <dbReference type="NCBI Taxonomy" id="355587"/>
    <lineage>
        <taxon>Eukaryota</taxon>
        <taxon>Metazoa</taxon>
        <taxon>Ecdysozoa</taxon>
        <taxon>Arthropoda</taxon>
        <taxon>Hexapoda</taxon>
        <taxon>Insecta</taxon>
        <taxon>Pterygota</taxon>
        <taxon>Neoptera</taxon>
        <taxon>Paraneoptera</taxon>
        <taxon>Hemiptera</taxon>
        <taxon>Heteroptera</taxon>
        <taxon>Panheteroptera</taxon>
        <taxon>Cimicomorpha</taxon>
        <taxon>Miridae</taxon>
        <taxon>Dicyphina</taxon>
        <taxon>Nesidiocoris</taxon>
    </lineage>
</organism>
<feature type="non-terminal residue" evidence="2">
    <location>
        <position position="665"/>
    </location>
</feature>
<keyword evidence="3" id="KW-1185">Reference proteome</keyword>
<feature type="compositionally biased region" description="Basic and acidic residues" evidence="1">
    <location>
        <begin position="157"/>
        <end position="166"/>
    </location>
</feature>
<feature type="region of interest" description="Disordered" evidence="1">
    <location>
        <begin position="226"/>
        <end position="251"/>
    </location>
</feature>
<name>A0A6H5HSY9_9HEMI</name>